<feature type="domain" description="HTH lysR-type" evidence="5">
    <location>
        <begin position="9"/>
        <end position="67"/>
    </location>
</feature>
<dbReference type="Pfam" id="PF00126">
    <property type="entry name" value="HTH_1"/>
    <property type="match status" value="1"/>
</dbReference>
<sequence length="320" mass="35462">MNKSKQRQLNLRHVAQLLTVCDCGHSVSRAAEKLGIAQSVLSRNIQSLERHLGQRLLVRSGRRLVGATPLCDELLHDFREISVRIDNINSIATGRRGRVEGEIRVACTHLQARYVLPEVFAALRQDHPSLSFSIQQDFPARINDLILANHADLGICSEKLCDETSLTSHPAYQWERVVVARPDHPILKRPRLSLAALAREPLVTYIPGITGRGAMDEAFRRAGFEPNIIVAAADSDVIKEFARNGHGVGVIASIAYEEADRGQLGMRRLGRLFPPMGARVVHRRDRLLTPAQEAFVKEFCKASARQAKEAAKRASGGRQA</sequence>
<dbReference type="Gene3D" id="3.40.190.10">
    <property type="entry name" value="Periplasmic binding protein-like II"/>
    <property type="match status" value="2"/>
</dbReference>
<keyword evidence="2" id="KW-0805">Transcription regulation</keyword>
<evidence type="ECO:0000259" key="5">
    <source>
        <dbReference type="PROSITE" id="PS50931"/>
    </source>
</evidence>
<accession>A0A930UGG3</accession>
<dbReference type="GO" id="GO:0000976">
    <property type="term" value="F:transcription cis-regulatory region binding"/>
    <property type="evidence" value="ECO:0007669"/>
    <property type="project" value="TreeGrafter"/>
</dbReference>
<dbReference type="SUPFAM" id="SSF46785">
    <property type="entry name" value="Winged helix' DNA-binding domain"/>
    <property type="match status" value="1"/>
</dbReference>
<evidence type="ECO:0000256" key="4">
    <source>
        <dbReference type="ARBA" id="ARBA00023163"/>
    </source>
</evidence>
<dbReference type="AlphaFoldDB" id="A0A930UGG3"/>
<evidence type="ECO:0000313" key="6">
    <source>
        <dbReference type="EMBL" id="MBF2735228.1"/>
    </source>
</evidence>
<dbReference type="EMBL" id="JADHEI010000033">
    <property type="protein sequence ID" value="MBF2735228.1"/>
    <property type="molecule type" value="Genomic_DNA"/>
</dbReference>
<dbReference type="GO" id="GO:0003700">
    <property type="term" value="F:DNA-binding transcription factor activity"/>
    <property type="evidence" value="ECO:0007669"/>
    <property type="project" value="InterPro"/>
</dbReference>
<name>A0A930UGG3_9GAMM</name>
<evidence type="ECO:0000256" key="3">
    <source>
        <dbReference type="ARBA" id="ARBA00023125"/>
    </source>
</evidence>
<gene>
    <name evidence="6" type="ORF">ISN26_03975</name>
</gene>
<dbReference type="InterPro" id="IPR005119">
    <property type="entry name" value="LysR_subst-bd"/>
</dbReference>
<keyword evidence="7" id="KW-1185">Reference proteome</keyword>
<dbReference type="InterPro" id="IPR000847">
    <property type="entry name" value="LysR_HTH_N"/>
</dbReference>
<reference evidence="6" key="1">
    <citation type="submission" date="2020-10" db="EMBL/GenBank/DDBJ databases">
        <title>An improved Amphimedon queenslandica hologenome assembly reveals how three proteobacterial symbionts can extend the metabolic phenotypic of their marine sponge host.</title>
        <authorList>
            <person name="Degnan B."/>
            <person name="Degnan S."/>
            <person name="Xiang X."/>
        </authorList>
    </citation>
    <scope>NUCLEOTIDE SEQUENCE</scope>
    <source>
        <strain evidence="6">AqS2</strain>
    </source>
</reference>
<evidence type="ECO:0000313" key="7">
    <source>
        <dbReference type="Proteomes" id="UP000604381"/>
    </source>
</evidence>
<proteinExistence type="inferred from homology"/>
<dbReference type="GO" id="GO:0019344">
    <property type="term" value="P:cysteine biosynthetic process"/>
    <property type="evidence" value="ECO:0007669"/>
    <property type="project" value="TreeGrafter"/>
</dbReference>
<evidence type="ECO:0000256" key="2">
    <source>
        <dbReference type="ARBA" id="ARBA00023015"/>
    </source>
</evidence>
<evidence type="ECO:0000256" key="1">
    <source>
        <dbReference type="ARBA" id="ARBA00009437"/>
    </source>
</evidence>
<dbReference type="SUPFAM" id="SSF53850">
    <property type="entry name" value="Periplasmic binding protein-like II"/>
    <property type="match status" value="1"/>
</dbReference>
<dbReference type="PANTHER" id="PTHR30126:SF6">
    <property type="entry name" value="HTH-TYPE TRANSCRIPTIONAL REGULATOR CYSB-RELATED"/>
    <property type="match status" value="1"/>
</dbReference>
<dbReference type="PROSITE" id="PS50931">
    <property type="entry name" value="HTH_LYSR"/>
    <property type="match status" value="1"/>
</dbReference>
<dbReference type="PRINTS" id="PR00039">
    <property type="entry name" value="HTHLYSR"/>
</dbReference>
<comment type="similarity">
    <text evidence="1">Belongs to the LysR transcriptional regulatory family.</text>
</comment>
<dbReference type="PANTHER" id="PTHR30126">
    <property type="entry name" value="HTH-TYPE TRANSCRIPTIONAL REGULATOR"/>
    <property type="match status" value="1"/>
</dbReference>
<dbReference type="Pfam" id="PF03466">
    <property type="entry name" value="LysR_substrate"/>
    <property type="match status" value="1"/>
</dbReference>
<dbReference type="InterPro" id="IPR036390">
    <property type="entry name" value="WH_DNA-bd_sf"/>
</dbReference>
<keyword evidence="4" id="KW-0804">Transcription</keyword>
<dbReference type="Gene3D" id="1.10.10.10">
    <property type="entry name" value="Winged helix-like DNA-binding domain superfamily/Winged helix DNA-binding domain"/>
    <property type="match status" value="1"/>
</dbReference>
<comment type="caution">
    <text evidence="6">The sequence shown here is derived from an EMBL/GenBank/DDBJ whole genome shotgun (WGS) entry which is preliminary data.</text>
</comment>
<dbReference type="Proteomes" id="UP000604381">
    <property type="component" value="Unassembled WGS sequence"/>
</dbReference>
<dbReference type="InterPro" id="IPR036388">
    <property type="entry name" value="WH-like_DNA-bd_sf"/>
</dbReference>
<organism evidence="6 7">
    <name type="scientific">Candidatus Amphirhobacter heronislandensis</name>
    <dbReference type="NCBI Taxonomy" id="1732024"/>
    <lineage>
        <taxon>Bacteria</taxon>
        <taxon>Pseudomonadati</taxon>
        <taxon>Pseudomonadota</taxon>
        <taxon>Gammaproteobacteria</taxon>
        <taxon>Candidatus Tethybacterales</taxon>
        <taxon>Candidatus Tethybacteraceae</taxon>
        <taxon>Candidatus Amphirhobacter</taxon>
    </lineage>
</organism>
<keyword evidence="3" id="KW-0238">DNA-binding</keyword>
<protein>
    <submittedName>
        <fullName evidence="6">LysR family transcriptional regulator</fullName>
    </submittedName>
</protein>